<name>A0A173MMA4_9BACT</name>
<dbReference type="AlphaFoldDB" id="A0A173MMA4"/>
<keyword evidence="3" id="KW-0418">Kinase</keyword>
<evidence type="ECO:0000313" key="4">
    <source>
        <dbReference type="Proteomes" id="UP000186917"/>
    </source>
</evidence>
<sequence>MLRGLQHLQYTTGRLIGKGGEGQVFDVNENPNQLAKIYNEQPDAEKASKLRYMASLQKPAILQFAAWPADVLVENGVTKGFVMKKLNGYVPLHMLFSPMDRKKLFPDKGYNFLVHVARNLATAFHQLHQEELIIGDINEGNILVNAQGMIAFIDCDSFQIKNGTHYYYCEVGVPRYTPPELLAQQSFTNIIRTVNTDTFSLAILIFQLLFLGRHPFAGVNRSKEDWDEEKAIRQHQFAYSLHNTHKKLSPALNSLDISYLTPGVIELFHQAFEQDSNRPTPASWVQQLDILTQKMVICPRSSLHTYPAMAGQCPWCAFKEQKGILFFLDNTPPSNTTIFGDIQYFINGYQPEKLVFTPLTTTYSVPAGSSVPIEKDWLQYRKWHLYTFIAAFIVTPFFSIFNNTLLLVFIWAVLLLVYYHLSPWRNQLLKEKTRRYLQLLAERNRLEELVKMHNHPAGVNNYHKVTQQLESSIAAFRGIPQLFQDKKKELEEQLYNKQLLFFLCAFEIKDYTIPGFGSAKKLLLYNNNIRNAADISQLHSIKINGIGPKNLQLLFDWQRQMSADFTYRPNYDLLNKESLLLAKSIDKEKARLESTIKQQYQQLQTIKAGITTKQKQIEAQYNRLVTQVIAADVNYHTFKQLI</sequence>
<dbReference type="InterPro" id="IPR000719">
    <property type="entry name" value="Prot_kinase_dom"/>
</dbReference>
<dbReference type="PROSITE" id="PS50011">
    <property type="entry name" value="PROTEIN_KINASE_DOM"/>
    <property type="match status" value="1"/>
</dbReference>
<dbReference type="SUPFAM" id="SSF56112">
    <property type="entry name" value="Protein kinase-like (PK-like)"/>
    <property type="match status" value="1"/>
</dbReference>
<dbReference type="GO" id="GO:0004674">
    <property type="term" value="F:protein serine/threonine kinase activity"/>
    <property type="evidence" value="ECO:0007669"/>
    <property type="project" value="TreeGrafter"/>
</dbReference>
<dbReference type="RefSeq" id="WP_076374823.1">
    <property type="nucleotide sequence ID" value="NZ_AP017422.1"/>
</dbReference>
<feature type="transmembrane region" description="Helical" evidence="1">
    <location>
        <begin position="406"/>
        <end position="424"/>
    </location>
</feature>
<dbReference type="PANTHER" id="PTHR44329">
    <property type="entry name" value="SERINE/THREONINE-PROTEIN KINASE TNNI3K-RELATED"/>
    <property type="match status" value="1"/>
</dbReference>
<keyword evidence="3" id="KW-0238">DNA-binding</keyword>
<dbReference type="KEGG" id="fln:FLA_4801"/>
<dbReference type="Gene3D" id="1.10.510.10">
    <property type="entry name" value="Transferase(Phosphotransferase) domain 1"/>
    <property type="match status" value="1"/>
</dbReference>
<accession>A0A173MMA4</accession>
<dbReference type="STRING" id="477680.SAMN05421788_101210"/>
<organism evidence="3 4">
    <name type="scientific">Filimonas lacunae</name>
    <dbReference type="NCBI Taxonomy" id="477680"/>
    <lineage>
        <taxon>Bacteria</taxon>
        <taxon>Pseudomonadati</taxon>
        <taxon>Bacteroidota</taxon>
        <taxon>Chitinophagia</taxon>
        <taxon>Chitinophagales</taxon>
        <taxon>Chitinophagaceae</taxon>
        <taxon>Filimonas</taxon>
    </lineage>
</organism>
<dbReference type="Proteomes" id="UP000186917">
    <property type="component" value="Unassembled WGS sequence"/>
</dbReference>
<dbReference type="OrthoDB" id="9805504at2"/>
<dbReference type="SMART" id="SM00220">
    <property type="entry name" value="S_TKc"/>
    <property type="match status" value="1"/>
</dbReference>
<dbReference type="GO" id="GO:0005524">
    <property type="term" value="F:ATP binding"/>
    <property type="evidence" value="ECO:0007669"/>
    <property type="project" value="InterPro"/>
</dbReference>
<feature type="transmembrane region" description="Helical" evidence="1">
    <location>
        <begin position="383"/>
        <end position="400"/>
    </location>
</feature>
<evidence type="ECO:0000259" key="2">
    <source>
        <dbReference type="PROSITE" id="PS50011"/>
    </source>
</evidence>
<gene>
    <name evidence="3" type="ORF">SAMN05421788_101210</name>
</gene>
<reference evidence="4" key="1">
    <citation type="submission" date="2017-01" db="EMBL/GenBank/DDBJ databases">
        <authorList>
            <person name="Varghese N."/>
            <person name="Submissions S."/>
        </authorList>
    </citation>
    <scope>NUCLEOTIDE SEQUENCE [LARGE SCALE GENOMIC DNA]</scope>
    <source>
        <strain evidence="4">DSM 21054</strain>
    </source>
</reference>
<feature type="domain" description="Protein kinase" evidence="2">
    <location>
        <begin position="10"/>
        <end position="291"/>
    </location>
</feature>
<dbReference type="Pfam" id="PF00069">
    <property type="entry name" value="Pkinase"/>
    <property type="match status" value="1"/>
</dbReference>
<evidence type="ECO:0000313" key="3">
    <source>
        <dbReference type="EMBL" id="SIS61173.1"/>
    </source>
</evidence>
<protein>
    <submittedName>
        <fullName evidence="3">Protein kinase and helix-hairpin-helix DNA-binding domain-containing protein</fullName>
    </submittedName>
</protein>
<keyword evidence="3" id="KW-0808">Transferase</keyword>
<dbReference type="EMBL" id="FTOR01000001">
    <property type="protein sequence ID" value="SIS61173.1"/>
    <property type="molecule type" value="Genomic_DNA"/>
</dbReference>
<proteinExistence type="predicted"/>
<keyword evidence="1" id="KW-0812">Transmembrane</keyword>
<dbReference type="InterPro" id="IPR011009">
    <property type="entry name" value="Kinase-like_dom_sf"/>
</dbReference>
<keyword evidence="4" id="KW-1185">Reference proteome</keyword>
<evidence type="ECO:0000256" key="1">
    <source>
        <dbReference type="SAM" id="Phobius"/>
    </source>
</evidence>
<keyword evidence="1" id="KW-0472">Membrane</keyword>
<keyword evidence="1" id="KW-1133">Transmembrane helix</keyword>
<dbReference type="InterPro" id="IPR051681">
    <property type="entry name" value="Ser/Thr_Kinases-Pseudokinases"/>
</dbReference>
<dbReference type="GO" id="GO:0003677">
    <property type="term" value="F:DNA binding"/>
    <property type="evidence" value="ECO:0007669"/>
    <property type="project" value="UniProtKB-KW"/>
</dbReference>